<comment type="caution">
    <text evidence="1">The sequence shown here is derived from an EMBL/GenBank/DDBJ whole genome shotgun (WGS) entry which is preliminary data.</text>
</comment>
<evidence type="ECO:0000313" key="2">
    <source>
        <dbReference type="Proteomes" id="UP001166093"/>
    </source>
</evidence>
<reference evidence="1" key="1">
    <citation type="journal article" date="2021" name="Cell">
        <title>Tracing the genetic footprints of vertebrate landing in non-teleost ray-finned fishes.</title>
        <authorList>
            <person name="Bi X."/>
            <person name="Wang K."/>
            <person name="Yang L."/>
            <person name="Pan H."/>
            <person name="Jiang H."/>
            <person name="Wei Q."/>
            <person name="Fang M."/>
            <person name="Yu H."/>
            <person name="Zhu C."/>
            <person name="Cai Y."/>
            <person name="He Y."/>
            <person name="Gan X."/>
            <person name="Zeng H."/>
            <person name="Yu D."/>
            <person name="Zhu Y."/>
            <person name="Jiang H."/>
            <person name="Qiu Q."/>
            <person name="Yang H."/>
            <person name="Zhang Y.E."/>
            <person name="Wang W."/>
            <person name="Zhu M."/>
            <person name="He S."/>
            <person name="Zhang G."/>
        </authorList>
    </citation>
    <scope>NUCLEOTIDE SEQUENCE</scope>
    <source>
        <strain evidence="1">Pddl_001</strain>
    </source>
</reference>
<dbReference type="EMBL" id="JAAWVQ010166149">
    <property type="protein sequence ID" value="MBN3287452.1"/>
    <property type="molecule type" value="Genomic_DNA"/>
</dbReference>
<feature type="non-terminal residue" evidence="1">
    <location>
        <position position="143"/>
    </location>
</feature>
<organism evidence="1 2">
    <name type="scientific">Polyodon spathula</name>
    <name type="common">North American paddlefish</name>
    <name type="synonym">Squalus spathula</name>
    <dbReference type="NCBI Taxonomy" id="7913"/>
    <lineage>
        <taxon>Eukaryota</taxon>
        <taxon>Metazoa</taxon>
        <taxon>Chordata</taxon>
        <taxon>Craniata</taxon>
        <taxon>Vertebrata</taxon>
        <taxon>Euteleostomi</taxon>
        <taxon>Actinopterygii</taxon>
        <taxon>Chondrostei</taxon>
        <taxon>Acipenseriformes</taxon>
        <taxon>Polyodontidae</taxon>
        <taxon>Polyodon</taxon>
    </lineage>
</organism>
<accession>A0ABS2YNC5</accession>
<sequence length="143" mass="15539">EATALASYVVSEMIAKSGKPFTDGEFIKDCIIKVSVVVCPDRRNVFSNISQSANTVAERVVELSKDLEEQLCEKGKAFSAYSIALDESTDLVNTLGLQWHYLAGLTTDRAPVMIGKKNGLVVVVQKKSHQSNTMHHSPAGTVQ</sequence>
<protein>
    <submittedName>
        <fullName evidence="1">SCND3 protein</fullName>
    </submittedName>
</protein>
<feature type="non-terminal residue" evidence="1">
    <location>
        <position position="1"/>
    </location>
</feature>
<dbReference type="Proteomes" id="UP001166093">
    <property type="component" value="Unassembled WGS sequence"/>
</dbReference>
<name>A0ABS2YNC5_POLSP</name>
<keyword evidence="2" id="KW-1185">Reference proteome</keyword>
<proteinExistence type="predicted"/>
<gene>
    <name evidence="1" type="primary">Zbed9_12</name>
    <name evidence="1" type="ORF">GTO93_0020195</name>
</gene>
<dbReference type="PANTHER" id="PTHR45913">
    <property type="entry name" value="EPM2A-INTERACTING PROTEIN 1"/>
    <property type="match status" value="1"/>
</dbReference>
<dbReference type="PANTHER" id="PTHR45913:SF5">
    <property type="entry name" value="GENERAL TRANSCRIPTION FACTOR II-I REPEAT DOMAIN-CONTAINING PROTEIN 2A-LIKE PROTEIN"/>
    <property type="match status" value="1"/>
</dbReference>
<evidence type="ECO:0000313" key="1">
    <source>
        <dbReference type="EMBL" id="MBN3287452.1"/>
    </source>
</evidence>